<feature type="domain" description="NADH:flavin oxidoreductase/NADH oxidase N-terminal" evidence="6">
    <location>
        <begin position="8"/>
        <end position="321"/>
    </location>
</feature>
<dbReference type="PANTHER" id="PTHR43303:SF4">
    <property type="entry name" value="NADPH DEHYDROGENASE C23G7.10C-RELATED"/>
    <property type="match status" value="1"/>
</dbReference>
<feature type="non-terminal residue" evidence="7">
    <location>
        <position position="1"/>
    </location>
</feature>
<name>A0A7R9L6N4_9ACAR</name>
<proteinExistence type="predicted"/>
<dbReference type="InterPro" id="IPR001155">
    <property type="entry name" value="OxRdtase_FMN_N"/>
</dbReference>
<keyword evidence="5" id="KW-0560">Oxidoreductase</keyword>
<dbReference type="Pfam" id="PF00724">
    <property type="entry name" value="Oxidored_FMN"/>
    <property type="match status" value="2"/>
</dbReference>
<comment type="cofactor">
    <cofactor evidence="1">
        <name>FMN</name>
        <dbReference type="ChEBI" id="CHEBI:58210"/>
    </cofactor>
</comment>
<keyword evidence="4" id="KW-0521">NADP</keyword>
<dbReference type="EMBL" id="CAJPIZ010015943">
    <property type="protein sequence ID" value="CAG2115484.1"/>
    <property type="molecule type" value="Genomic_DNA"/>
</dbReference>
<evidence type="ECO:0000313" key="8">
    <source>
        <dbReference type="Proteomes" id="UP000759131"/>
    </source>
</evidence>
<dbReference type="EMBL" id="OC870518">
    <property type="protein sequence ID" value="CAD7635054.1"/>
    <property type="molecule type" value="Genomic_DNA"/>
</dbReference>
<dbReference type="SUPFAM" id="SSF51395">
    <property type="entry name" value="FMN-linked oxidoreductases"/>
    <property type="match status" value="2"/>
</dbReference>
<feature type="domain" description="NADH:flavin oxidoreductase/NADH oxidase N-terminal" evidence="6">
    <location>
        <begin position="339"/>
        <end position="574"/>
    </location>
</feature>
<organism evidence="7">
    <name type="scientific">Medioppia subpectinata</name>
    <dbReference type="NCBI Taxonomy" id="1979941"/>
    <lineage>
        <taxon>Eukaryota</taxon>
        <taxon>Metazoa</taxon>
        <taxon>Ecdysozoa</taxon>
        <taxon>Arthropoda</taxon>
        <taxon>Chelicerata</taxon>
        <taxon>Arachnida</taxon>
        <taxon>Acari</taxon>
        <taxon>Acariformes</taxon>
        <taxon>Sarcoptiformes</taxon>
        <taxon>Oribatida</taxon>
        <taxon>Brachypylina</taxon>
        <taxon>Oppioidea</taxon>
        <taxon>Oppiidae</taxon>
        <taxon>Medioppia</taxon>
    </lineage>
</organism>
<dbReference type="GO" id="GO:0003959">
    <property type="term" value="F:NADPH dehydrogenase activity"/>
    <property type="evidence" value="ECO:0007669"/>
    <property type="project" value="InterPro"/>
</dbReference>
<evidence type="ECO:0000256" key="3">
    <source>
        <dbReference type="ARBA" id="ARBA00022643"/>
    </source>
</evidence>
<dbReference type="InterPro" id="IPR044152">
    <property type="entry name" value="YqjM-like"/>
</dbReference>
<dbReference type="GO" id="GO:0010181">
    <property type="term" value="F:FMN binding"/>
    <property type="evidence" value="ECO:0007669"/>
    <property type="project" value="InterPro"/>
</dbReference>
<sequence>MVTWQAVDGVPNDFHIAHYGSFALGGAGLVMVESTSIEPRGRITPADTGIWNDEQVEGWRRITTLLKSLGAVPAIQLAHAGRKASTPIMWANTKVSMPDDQGGWPTISASPIAFGGDVWKVPKEATLEDIEVLQQAFVSAAVRSVKAGFEVIELHYAHGYLVNMFLSPASNQRTDRYGGSLENRMRFGLETARRVREVIPKSMPLFVRISVTDYADNGWDVNDSVEFAKQLKAVGVDVVDCSSGGVVDGINYGSFITPDVQHKASAQIQREADIPTTAVCKIIDPLKAEGLLKSDSATFIFIGRAMLNNPHWPYTAADLLATEHTFKYPDSYDWCIVNGVTLKNRIGVSPMVTWQAVNGIPNDFHIAHYGQFALGGAGLIMVEATSVEPRGRITPADTGIWNDVQVDAWRRITKLIKSQGSVPAIQLAHAGRKASTPVMWSNSNKRSLPDDQGGWPTIAPSAIAFGGDIDKVPKEATLEDIEVLQQAFVSAAVRSVKAGFEIIELHYAHGYLGSTWLSPKSNQRTDNYGGSLENRMRFGLETARRVREVIPKSMPLFVRISVTDYADNGWDVNDS</sequence>
<evidence type="ECO:0000256" key="4">
    <source>
        <dbReference type="ARBA" id="ARBA00022857"/>
    </source>
</evidence>
<dbReference type="CDD" id="cd02932">
    <property type="entry name" value="OYE_YqiM_FMN"/>
    <property type="match status" value="1"/>
</dbReference>
<dbReference type="PANTHER" id="PTHR43303">
    <property type="entry name" value="NADPH DEHYDROGENASE C23G7.10C-RELATED"/>
    <property type="match status" value="1"/>
</dbReference>
<reference evidence="7" key="1">
    <citation type="submission" date="2020-11" db="EMBL/GenBank/DDBJ databases">
        <authorList>
            <person name="Tran Van P."/>
        </authorList>
    </citation>
    <scope>NUCLEOTIDE SEQUENCE</scope>
</reference>
<dbReference type="Gene3D" id="3.20.20.70">
    <property type="entry name" value="Aldolase class I"/>
    <property type="match status" value="2"/>
</dbReference>
<evidence type="ECO:0000313" key="7">
    <source>
        <dbReference type="EMBL" id="CAD7635054.1"/>
    </source>
</evidence>
<dbReference type="GO" id="GO:0050661">
    <property type="term" value="F:NADP binding"/>
    <property type="evidence" value="ECO:0007669"/>
    <property type="project" value="InterPro"/>
</dbReference>
<evidence type="ECO:0000256" key="1">
    <source>
        <dbReference type="ARBA" id="ARBA00001917"/>
    </source>
</evidence>
<dbReference type="InterPro" id="IPR013785">
    <property type="entry name" value="Aldolase_TIM"/>
</dbReference>
<evidence type="ECO:0000256" key="5">
    <source>
        <dbReference type="ARBA" id="ARBA00023002"/>
    </source>
</evidence>
<dbReference type="AlphaFoldDB" id="A0A7R9L6N4"/>
<keyword evidence="8" id="KW-1185">Reference proteome</keyword>
<evidence type="ECO:0000259" key="6">
    <source>
        <dbReference type="Pfam" id="PF00724"/>
    </source>
</evidence>
<dbReference type="Proteomes" id="UP000759131">
    <property type="component" value="Unassembled WGS sequence"/>
</dbReference>
<gene>
    <name evidence="7" type="ORF">OSB1V03_LOCUS15446</name>
</gene>
<protein>
    <recommendedName>
        <fullName evidence="6">NADH:flavin oxidoreductase/NADH oxidase N-terminal domain-containing protein</fullName>
    </recommendedName>
</protein>
<accession>A0A7R9L6N4</accession>
<evidence type="ECO:0000256" key="2">
    <source>
        <dbReference type="ARBA" id="ARBA00022630"/>
    </source>
</evidence>
<keyword evidence="3" id="KW-0288">FMN</keyword>
<keyword evidence="2" id="KW-0285">Flavoprotein</keyword>
<dbReference type="OrthoDB" id="72788at2759"/>